<organism evidence="2">
    <name type="scientific">bioreactor metagenome</name>
    <dbReference type="NCBI Taxonomy" id="1076179"/>
    <lineage>
        <taxon>unclassified sequences</taxon>
        <taxon>metagenomes</taxon>
        <taxon>ecological metagenomes</taxon>
    </lineage>
</organism>
<dbReference type="EMBL" id="VSSQ01018876">
    <property type="protein sequence ID" value="MPM62466.1"/>
    <property type="molecule type" value="Genomic_DNA"/>
</dbReference>
<protein>
    <submittedName>
        <fullName evidence="2">Uncharacterized protein</fullName>
    </submittedName>
</protein>
<dbReference type="NCBIfam" id="TIGR02385">
    <property type="entry name" value="RelE_StbE"/>
    <property type="match status" value="1"/>
</dbReference>
<name>A0A645BBJ1_9ZZZZ</name>
<evidence type="ECO:0000313" key="2">
    <source>
        <dbReference type="EMBL" id="MPM62466.1"/>
    </source>
</evidence>
<accession>A0A645BBJ1</accession>
<dbReference type="InterPro" id="IPR035093">
    <property type="entry name" value="RelE/ParE_toxin_dom_sf"/>
</dbReference>
<comment type="caution">
    <text evidence="2">The sequence shown here is derived from an EMBL/GenBank/DDBJ whole genome shotgun (WGS) entry which is preliminary data.</text>
</comment>
<dbReference type="InterPro" id="IPR007712">
    <property type="entry name" value="RelE/ParE_toxin"/>
</dbReference>
<evidence type="ECO:0000256" key="1">
    <source>
        <dbReference type="ARBA" id="ARBA00022649"/>
    </source>
</evidence>
<proteinExistence type="predicted"/>
<dbReference type="SUPFAM" id="SSF143011">
    <property type="entry name" value="RelE-like"/>
    <property type="match status" value="1"/>
</dbReference>
<gene>
    <name evidence="2" type="ORF">SDC9_109338</name>
</gene>
<dbReference type="Pfam" id="PF05016">
    <property type="entry name" value="ParE_toxin"/>
    <property type="match status" value="1"/>
</dbReference>
<dbReference type="Gene3D" id="3.30.2310.20">
    <property type="entry name" value="RelE-like"/>
    <property type="match status" value="1"/>
</dbReference>
<keyword evidence="1" id="KW-1277">Toxin-antitoxin system</keyword>
<sequence length="100" mass="11541">MDKYSVRLTSRALWDLDGIYAYIAKTLLEPGTALKLVDEIEEAVLSLEQLPHRGLERKTGAYANRGYRQLFVKNYTVVYRVEEAQKQVLVVTVRYSPSQF</sequence>
<reference evidence="2" key="1">
    <citation type="submission" date="2019-08" db="EMBL/GenBank/DDBJ databases">
        <authorList>
            <person name="Kucharzyk K."/>
            <person name="Murdoch R.W."/>
            <person name="Higgins S."/>
            <person name="Loffler F."/>
        </authorList>
    </citation>
    <scope>NUCLEOTIDE SEQUENCE</scope>
</reference>
<dbReference type="AlphaFoldDB" id="A0A645BBJ1"/>